<comment type="caution">
    <text evidence="2">The sequence shown here is derived from an EMBL/GenBank/DDBJ whole genome shotgun (WGS) entry which is preliminary data.</text>
</comment>
<accession>A0A523UQK2</accession>
<evidence type="ECO:0000259" key="1">
    <source>
        <dbReference type="Pfam" id="PF11824"/>
    </source>
</evidence>
<organism evidence="2 3">
    <name type="scientific">candidate division TA06 bacterium</name>
    <dbReference type="NCBI Taxonomy" id="2250710"/>
    <lineage>
        <taxon>Bacteria</taxon>
        <taxon>Bacteria division TA06</taxon>
    </lineage>
</organism>
<evidence type="ECO:0000313" key="2">
    <source>
        <dbReference type="EMBL" id="TET44745.1"/>
    </source>
</evidence>
<name>A0A523UQK2_UNCT6</name>
<feature type="domain" description="DUF3344" evidence="1">
    <location>
        <begin position="67"/>
        <end position="256"/>
    </location>
</feature>
<dbReference type="InterPro" id="IPR021779">
    <property type="entry name" value="DUF3344"/>
</dbReference>
<dbReference type="Gene3D" id="2.120.10.30">
    <property type="entry name" value="TolB, C-terminal domain"/>
    <property type="match status" value="1"/>
</dbReference>
<dbReference type="Proteomes" id="UP000315525">
    <property type="component" value="Unassembled WGS sequence"/>
</dbReference>
<dbReference type="NCBIfam" id="NF041523">
    <property type="entry name" value="post_COAP_1"/>
    <property type="match status" value="1"/>
</dbReference>
<dbReference type="Pfam" id="PF11824">
    <property type="entry name" value="DUF3344"/>
    <property type="match status" value="1"/>
</dbReference>
<sequence length="729" mass="79447">MQFCREGVMNGTRFPLGMAISAGISLLVLILDVPLLIAKPSKPMPAPTVVPLAEESEIQDTIPCVDGDNPPTTSFSWTGRGGVVVDVVATKGKSGTFTVSEIPSGAGILWAYMYEASWDQVHTNTASATFDGNPLPAVLPFDHDPGWGYGGSTFYDLCAYRWDVTPFLTGNGNYTYSVSALGRSCGEALVAIYSHPSEPRRQIVINDGAESLENASSSSNFADIAGDSATLFLFTQAGNLSGTAELISFNGKVILGPGDVFHGNRGPAASLFELPVQCISGTNTVTCSTDVDWFGWHIAILETYGVSALVTGGGWIPVVPLGSADKRTFGFNVHSEAGVTWGQLQFNDHAAKMKVHSDTIETLVVHGDTVADFSGLCRVNGMYGYGFECEVEDRGEPGHGRDRFSIHIYDADGNPYYSAGDFLGGGNIQIHTSAEGVSAMAMPEPRMARGFDVKPSERQREQGYTSPMTSLGDSIWAFYYTGDQGLYGVEFDGDYFYVTGANAWGDSNMIYVFDRDGKYVREFAQKSKNSELGDWGWWDLAYRPDHDYFFGSDDSMITAFDKFGNVLYKFRGPHDVGLGLAWDGQYAWVSFLDLAIVKIDTTGVVVASYPNSYLIFGLAWDDASPGNPWLWVSVLGDTRQPNRIYQFDPIKGEYTGVWFEGVRATPGGLAFSSQWDTARAVLFELCQAMPDFVVAYDLGPIQRTLDATVDIKPEVLNLKSKGRWVTCYI</sequence>
<reference evidence="2 3" key="1">
    <citation type="submission" date="2019-03" db="EMBL/GenBank/DDBJ databases">
        <title>Metabolic potential of uncultured bacteria and archaea associated with petroleum seepage in deep-sea sediments.</title>
        <authorList>
            <person name="Dong X."/>
            <person name="Hubert C."/>
        </authorList>
    </citation>
    <scope>NUCLEOTIDE SEQUENCE [LARGE SCALE GENOMIC DNA]</scope>
    <source>
        <strain evidence="2">E44_bin18</strain>
    </source>
</reference>
<dbReference type="InterPro" id="IPR011042">
    <property type="entry name" value="6-blade_b-propeller_TolB-like"/>
</dbReference>
<dbReference type="InterPro" id="IPR011044">
    <property type="entry name" value="Quino_amine_DH_bsu"/>
</dbReference>
<gene>
    <name evidence="2" type="ORF">E3J62_09405</name>
</gene>
<evidence type="ECO:0000313" key="3">
    <source>
        <dbReference type="Proteomes" id="UP000315525"/>
    </source>
</evidence>
<feature type="non-terminal residue" evidence="2">
    <location>
        <position position="729"/>
    </location>
</feature>
<protein>
    <submittedName>
        <fullName evidence="2">DUF3344 domain-containing protein</fullName>
    </submittedName>
</protein>
<dbReference type="EMBL" id="SOJN01000110">
    <property type="protein sequence ID" value="TET44745.1"/>
    <property type="molecule type" value="Genomic_DNA"/>
</dbReference>
<dbReference type="SUPFAM" id="SSF50969">
    <property type="entry name" value="YVTN repeat-like/Quinoprotein amine dehydrogenase"/>
    <property type="match status" value="1"/>
</dbReference>
<dbReference type="AlphaFoldDB" id="A0A523UQK2"/>
<proteinExistence type="predicted"/>